<name>A0A1H7TVJ5_HALLR</name>
<proteinExistence type="predicted"/>
<sequence length="86" mass="10096">MENLDIVARVERQDGEGGLSIVQNAEEERTEIFVEGKFRYDIHHHLTSFKSRREIVEFVLDFNESIDIELVNEDGEIEIEFNDDLI</sequence>
<dbReference type="RefSeq" id="WP_074796168.1">
    <property type="nucleotide sequence ID" value="NZ_FOAD01000010.1"/>
</dbReference>
<evidence type="ECO:0000313" key="1">
    <source>
        <dbReference type="EMBL" id="SEL88761.1"/>
    </source>
</evidence>
<dbReference type="AlphaFoldDB" id="A0A1H7TVJ5"/>
<dbReference type="EMBL" id="FOAD01000010">
    <property type="protein sequence ID" value="SEL88761.1"/>
    <property type="molecule type" value="Genomic_DNA"/>
</dbReference>
<gene>
    <name evidence="1" type="ORF">SAMN04488691_11074</name>
</gene>
<dbReference type="Proteomes" id="UP000183894">
    <property type="component" value="Unassembled WGS sequence"/>
</dbReference>
<protein>
    <submittedName>
        <fullName evidence="1">Uncharacterized protein</fullName>
    </submittedName>
</protein>
<organism evidence="1 2">
    <name type="scientific">Haloferax larsenii</name>
    <dbReference type="NCBI Taxonomy" id="302484"/>
    <lineage>
        <taxon>Archaea</taxon>
        <taxon>Methanobacteriati</taxon>
        <taxon>Methanobacteriota</taxon>
        <taxon>Stenosarchaea group</taxon>
        <taxon>Halobacteria</taxon>
        <taxon>Halobacteriales</taxon>
        <taxon>Haloferacaceae</taxon>
        <taxon>Haloferax</taxon>
    </lineage>
</organism>
<accession>A0A1H7TVJ5</accession>
<evidence type="ECO:0000313" key="2">
    <source>
        <dbReference type="Proteomes" id="UP000183894"/>
    </source>
</evidence>
<reference evidence="1 2" key="1">
    <citation type="submission" date="2016-10" db="EMBL/GenBank/DDBJ databases">
        <authorList>
            <person name="de Groot N.N."/>
        </authorList>
    </citation>
    <scope>NUCLEOTIDE SEQUENCE [LARGE SCALE GENOMIC DNA]</scope>
    <source>
        <strain evidence="1 2">CDM_5</strain>
    </source>
</reference>